<dbReference type="InterPro" id="IPR014284">
    <property type="entry name" value="RNA_pol_sigma-70_dom"/>
</dbReference>
<reference evidence="7 8" key="1">
    <citation type="journal article" date="2019" name="Nat. Microbiol.">
        <title>Mediterranean grassland soil C-N compound turnover is dependent on rainfall and depth, and is mediated by genomically divergent microorganisms.</title>
        <authorList>
            <person name="Diamond S."/>
            <person name="Andeer P.F."/>
            <person name="Li Z."/>
            <person name="Crits-Christoph A."/>
            <person name="Burstein D."/>
            <person name="Anantharaman K."/>
            <person name="Lane K.R."/>
            <person name="Thomas B.C."/>
            <person name="Pan C."/>
            <person name="Northen T.R."/>
            <person name="Banfield J.F."/>
        </authorList>
    </citation>
    <scope>NUCLEOTIDE SEQUENCE [LARGE SCALE GENOMIC DNA]</scope>
    <source>
        <strain evidence="7">WS_6</strain>
    </source>
</reference>
<protein>
    <submittedName>
        <fullName evidence="7">FliA/WhiG family RNA polymerase sigma factor</fullName>
    </submittedName>
</protein>
<dbReference type="Proteomes" id="UP000316852">
    <property type="component" value="Unassembled WGS sequence"/>
</dbReference>
<evidence type="ECO:0000256" key="3">
    <source>
        <dbReference type="ARBA" id="ARBA00023125"/>
    </source>
</evidence>
<dbReference type="Pfam" id="PF04545">
    <property type="entry name" value="Sigma70_r4"/>
    <property type="match status" value="1"/>
</dbReference>
<evidence type="ECO:0000313" key="7">
    <source>
        <dbReference type="EMBL" id="TMQ60587.1"/>
    </source>
</evidence>
<dbReference type="InterPro" id="IPR012845">
    <property type="entry name" value="RNA_pol_sigma_FliA_WhiG"/>
</dbReference>
<dbReference type="Pfam" id="PF04542">
    <property type="entry name" value="Sigma70_r2"/>
    <property type="match status" value="1"/>
</dbReference>
<dbReference type="InterPro" id="IPR007624">
    <property type="entry name" value="RNA_pol_sigma70_r3"/>
</dbReference>
<keyword evidence="2" id="KW-0731">Sigma factor</keyword>
<organism evidence="7 8">
    <name type="scientific">Eiseniibacteriota bacterium</name>
    <dbReference type="NCBI Taxonomy" id="2212470"/>
    <lineage>
        <taxon>Bacteria</taxon>
        <taxon>Candidatus Eiseniibacteriota</taxon>
    </lineage>
</organism>
<dbReference type="SUPFAM" id="SSF88946">
    <property type="entry name" value="Sigma2 domain of RNA polymerase sigma factors"/>
    <property type="match status" value="1"/>
</dbReference>
<dbReference type="InterPro" id="IPR013324">
    <property type="entry name" value="RNA_pol_sigma_r3/r4-like"/>
</dbReference>
<evidence type="ECO:0000259" key="6">
    <source>
        <dbReference type="PROSITE" id="PS00716"/>
    </source>
</evidence>
<dbReference type="InterPro" id="IPR007630">
    <property type="entry name" value="RNA_pol_sigma70_r4"/>
</dbReference>
<dbReference type="Gene3D" id="1.20.140.160">
    <property type="match status" value="1"/>
</dbReference>
<feature type="region of interest" description="Disordered" evidence="5">
    <location>
        <begin position="1"/>
        <end position="51"/>
    </location>
</feature>
<dbReference type="GO" id="GO:0016987">
    <property type="term" value="F:sigma factor activity"/>
    <property type="evidence" value="ECO:0007669"/>
    <property type="project" value="UniProtKB-KW"/>
</dbReference>
<proteinExistence type="predicted"/>
<name>A0A538TAI4_UNCEI</name>
<dbReference type="GO" id="GO:0003899">
    <property type="term" value="F:DNA-directed RNA polymerase activity"/>
    <property type="evidence" value="ECO:0007669"/>
    <property type="project" value="InterPro"/>
</dbReference>
<dbReference type="PRINTS" id="PR00046">
    <property type="entry name" value="SIGMA70FCT"/>
</dbReference>
<dbReference type="GO" id="GO:0006352">
    <property type="term" value="P:DNA-templated transcription initiation"/>
    <property type="evidence" value="ECO:0007669"/>
    <property type="project" value="InterPro"/>
</dbReference>
<keyword evidence="1" id="KW-0805">Transcription regulation</keyword>
<dbReference type="EMBL" id="VBOW01000013">
    <property type="protein sequence ID" value="TMQ60587.1"/>
    <property type="molecule type" value="Genomic_DNA"/>
</dbReference>
<dbReference type="Gene3D" id="1.10.1740.10">
    <property type="match status" value="1"/>
</dbReference>
<evidence type="ECO:0000313" key="8">
    <source>
        <dbReference type="Proteomes" id="UP000316852"/>
    </source>
</evidence>
<dbReference type="PANTHER" id="PTHR30385:SF7">
    <property type="entry name" value="RNA POLYMERASE SIGMA FACTOR FLIA"/>
    <property type="match status" value="1"/>
</dbReference>
<dbReference type="CDD" id="cd06171">
    <property type="entry name" value="Sigma70_r4"/>
    <property type="match status" value="1"/>
</dbReference>
<dbReference type="SUPFAM" id="SSF88659">
    <property type="entry name" value="Sigma3 and sigma4 domains of RNA polymerase sigma factors"/>
    <property type="match status" value="2"/>
</dbReference>
<evidence type="ECO:0000256" key="4">
    <source>
        <dbReference type="ARBA" id="ARBA00023163"/>
    </source>
</evidence>
<accession>A0A538TAI4</accession>
<dbReference type="InterPro" id="IPR013325">
    <property type="entry name" value="RNA_pol_sigma_r2"/>
</dbReference>
<dbReference type="NCBIfam" id="TIGR02479">
    <property type="entry name" value="FliA_WhiG"/>
    <property type="match status" value="1"/>
</dbReference>
<comment type="caution">
    <text evidence="7">The sequence shown here is derived from an EMBL/GenBank/DDBJ whole genome shotgun (WGS) entry which is preliminary data.</text>
</comment>
<dbReference type="AlphaFoldDB" id="A0A538TAI4"/>
<gene>
    <name evidence="7" type="ORF">E6K76_00920</name>
</gene>
<dbReference type="NCBIfam" id="TIGR02937">
    <property type="entry name" value="sigma70-ECF"/>
    <property type="match status" value="1"/>
</dbReference>
<dbReference type="InterPro" id="IPR000943">
    <property type="entry name" value="RNA_pol_sigma70"/>
</dbReference>
<keyword evidence="3" id="KW-0238">DNA-binding</keyword>
<sequence length="338" mass="37726">MDHHRGRRGHGDRDRDGVDVRHAVAPPHPARGARPRDHRPGRMGRWPSSHAHGAAALLRTMADGSGRIAAAVGTLGGRLTIMSSSSSVLHRLQGHAPRSKNRKERKKEAALSKYAPLVKYVVDRLALHLPKSVERDDLISAAIIGLFDALEKYDSSKGTKFETYAIWRIRGAILDELRSLDWASRSIRRKARNVEEVARDLGQRLGRAATEEEVADALNLSPTELSRLLDEVHGTALLSLSKSVSGDEDQDYIQLEDIVDDPTHKDALEVMETDEAREVLLDTIDHLPEQQRLVVALYYYEEMTLKEIGEALHISESRVSQIHTRAVKTLKARLGRVL</sequence>
<feature type="domain" description="RNA polymerase sigma-70" evidence="6">
    <location>
        <begin position="304"/>
        <end position="330"/>
    </location>
</feature>
<dbReference type="PANTHER" id="PTHR30385">
    <property type="entry name" value="SIGMA FACTOR F FLAGELLAR"/>
    <property type="match status" value="1"/>
</dbReference>
<keyword evidence="4" id="KW-0804">Transcription</keyword>
<evidence type="ECO:0000256" key="2">
    <source>
        <dbReference type="ARBA" id="ARBA00023082"/>
    </source>
</evidence>
<evidence type="ECO:0000256" key="1">
    <source>
        <dbReference type="ARBA" id="ARBA00023015"/>
    </source>
</evidence>
<dbReference type="InterPro" id="IPR007627">
    <property type="entry name" value="RNA_pol_sigma70_r2"/>
</dbReference>
<dbReference type="NCBIfam" id="NF005413">
    <property type="entry name" value="PRK06986.1"/>
    <property type="match status" value="1"/>
</dbReference>
<dbReference type="Pfam" id="PF04539">
    <property type="entry name" value="Sigma70_r3"/>
    <property type="match status" value="1"/>
</dbReference>
<feature type="compositionally biased region" description="Basic and acidic residues" evidence="5">
    <location>
        <begin position="1"/>
        <end position="22"/>
    </location>
</feature>
<dbReference type="PROSITE" id="PS00716">
    <property type="entry name" value="SIGMA70_2"/>
    <property type="match status" value="1"/>
</dbReference>
<dbReference type="GO" id="GO:0003677">
    <property type="term" value="F:DNA binding"/>
    <property type="evidence" value="ECO:0007669"/>
    <property type="project" value="UniProtKB-KW"/>
</dbReference>
<evidence type="ECO:0000256" key="5">
    <source>
        <dbReference type="SAM" id="MobiDB-lite"/>
    </source>
</evidence>